<keyword evidence="11" id="KW-1185">Reference proteome</keyword>
<evidence type="ECO:0000256" key="9">
    <source>
        <dbReference type="SAM" id="Phobius"/>
    </source>
</evidence>
<dbReference type="STRING" id="1325734.A0A428PXR2"/>
<evidence type="ECO:0000256" key="8">
    <source>
        <dbReference type="SAM" id="MobiDB-lite"/>
    </source>
</evidence>
<keyword evidence="9" id="KW-0472">Membrane</keyword>
<comment type="caution">
    <text evidence="10">The sequence shown here is derived from an EMBL/GenBank/DDBJ whole genome shotgun (WGS) entry which is preliminary data.</text>
</comment>
<evidence type="ECO:0000256" key="7">
    <source>
        <dbReference type="ARBA" id="ARBA00023242"/>
    </source>
</evidence>
<protein>
    <submittedName>
        <fullName evidence="10">Uncharacterized protein</fullName>
    </submittedName>
</protein>
<dbReference type="GO" id="GO:0005634">
    <property type="term" value="C:nucleus"/>
    <property type="evidence" value="ECO:0007669"/>
    <property type="project" value="UniProtKB-SubCell"/>
</dbReference>
<sequence length="366" mass="40708">MPVARPARSERSLLEDLEEEVALLESKLSEANDQNRAPEASTHQQSLVSKEHHTQSPEMIDLTILKEPETATLYRGELYGLREMTRRALELDNSSPRGLPRNSGNKGLVVSATRLGVRSSRPAVDEPDGEIMATYVNSFFSRVNASFSIVNEGQVWETLRLLSSNTWVYPEYLTQFYLILAIGAAMMPGFIFSHVHASSEYFLMATSQDYIYDDSRDTLLILLLLTLYSLLDPTTGNESAGPNPEPATIIQGMDDCKTMLQNLSTKWLAVTPHLLAFDRLSDKIKRLSEAPGPHVPPAAGNQMPGTISYLPSDAVPMDGQLTFWNVPLDVTGWDIELDGDIDMCAVFGNDFDAFHENNRGHTEGWQ</sequence>
<evidence type="ECO:0000256" key="6">
    <source>
        <dbReference type="ARBA" id="ARBA00023163"/>
    </source>
</evidence>
<evidence type="ECO:0000313" key="10">
    <source>
        <dbReference type="EMBL" id="RSL57778.1"/>
    </source>
</evidence>
<feature type="compositionally biased region" description="Polar residues" evidence="8">
    <location>
        <begin position="29"/>
        <end position="48"/>
    </location>
</feature>
<accession>A0A428PXR2</accession>
<keyword evidence="9" id="KW-0812">Transmembrane</keyword>
<dbReference type="AlphaFoldDB" id="A0A428PXR2"/>
<keyword evidence="4" id="KW-0805">Transcription regulation</keyword>
<dbReference type="Proteomes" id="UP000288168">
    <property type="component" value="Unassembled WGS sequence"/>
</dbReference>
<evidence type="ECO:0000256" key="3">
    <source>
        <dbReference type="ARBA" id="ARBA00022833"/>
    </source>
</evidence>
<gene>
    <name evidence="10" type="ORF">CEP54_008096</name>
</gene>
<keyword evidence="2" id="KW-0479">Metal-binding</keyword>
<dbReference type="CDD" id="cd12148">
    <property type="entry name" value="fungal_TF_MHR"/>
    <property type="match status" value="1"/>
</dbReference>
<keyword evidence="5" id="KW-0238">DNA-binding</keyword>
<evidence type="ECO:0000256" key="5">
    <source>
        <dbReference type="ARBA" id="ARBA00023125"/>
    </source>
</evidence>
<evidence type="ECO:0000256" key="4">
    <source>
        <dbReference type="ARBA" id="ARBA00023015"/>
    </source>
</evidence>
<keyword evidence="9" id="KW-1133">Transmembrane helix</keyword>
<comment type="subcellular location">
    <subcellularLocation>
        <location evidence="1">Nucleus</location>
    </subcellularLocation>
</comment>
<feature type="transmembrane region" description="Helical" evidence="9">
    <location>
        <begin position="176"/>
        <end position="195"/>
    </location>
</feature>
<dbReference type="EMBL" id="NKCI01000079">
    <property type="protein sequence ID" value="RSL57778.1"/>
    <property type="molecule type" value="Genomic_DNA"/>
</dbReference>
<dbReference type="OrthoDB" id="5296287at2759"/>
<evidence type="ECO:0000256" key="1">
    <source>
        <dbReference type="ARBA" id="ARBA00004123"/>
    </source>
</evidence>
<dbReference type="InterPro" id="IPR052202">
    <property type="entry name" value="Yeast_MetPath_Reg"/>
</dbReference>
<dbReference type="GO" id="GO:0043565">
    <property type="term" value="F:sequence-specific DNA binding"/>
    <property type="evidence" value="ECO:0007669"/>
    <property type="project" value="TreeGrafter"/>
</dbReference>
<evidence type="ECO:0000256" key="2">
    <source>
        <dbReference type="ARBA" id="ARBA00022723"/>
    </source>
</evidence>
<dbReference type="GO" id="GO:0000981">
    <property type="term" value="F:DNA-binding transcription factor activity, RNA polymerase II-specific"/>
    <property type="evidence" value="ECO:0007669"/>
    <property type="project" value="TreeGrafter"/>
</dbReference>
<proteinExistence type="predicted"/>
<dbReference type="GO" id="GO:0045944">
    <property type="term" value="P:positive regulation of transcription by RNA polymerase II"/>
    <property type="evidence" value="ECO:0007669"/>
    <property type="project" value="TreeGrafter"/>
</dbReference>
<name>A0A428PXR2_9HYPO</name>
<reference evidence="10 11" key="1">
    <citation type="submission" date="2017-06" db="EMBL/GenBank/DDBJ databases">
        <title>Comparative genomic analysis of Ambrosia Fusariam Clade fungi.</title>
        <authorList>
            <person name="Stajich J.E."/>
            <person name="Carrillo J."/>
            <person name="Kijimoto T."/>
            <person name="Eskalen A."/>
            <person name="O'Donnell K."/>
            <person name="Kasson M."/>
        </authorList>
    </citation>
    <scope>NUCLEOTIDE SEQUENCE [LARGE SCALE GENOMIC DNA]</scope>
    <source>
        <strain evidence="10 11">NRRL62584</strain>
    </source>
</reference>
<organism evidence="10 11">
    <name type="scientific">Fusarium duplospermum</name>
    <dbReference type="NCBI Taxonomy" id="1325734"/>
    <lineage>
        <taxon>Eukaryota</taxon>
        <taxon>Fungi</taxon>
        <taxon>Dikarya</taxon>
        <taxon>Ascomycota</taxon>
        <taxon>Pezizomycotina</taxon>
        <taxon>Sordariomycetes</taxon>
        <taxon>Hypocreomycetidae</taxon>
        <taxon>Hypocreales</taxon>
        <taxon>Nectriaceae</taxon>
        <taxon>Fusarium</taxon>
        <taxon>Fusarium solani species complex</taxon>
    </lineage>
</organism>
<keyword evidence="3" id="KW-0862">Zinc</keyword>
<dbReference type="PANTHER" id="PTHR47782">
    <property type="entry name" value="ZN(II)2CYS6 TRANSCRIPTION FACTOR (EUROFUNG)-RELATED"/>
    <property type="match status" value="1"/>
</dbReference>
<feature type="region of interest" description="Disordered" evidence="8">
    <location>
        <begin position="25"/>
        <end position="55"/>
    </location>
</feature>
<dbReference type="GO" id="GO:0046872">
    <property type="term" value="F:metal ion binding"/>
    <property type="evidence" value="ECO:0007669"/>
    <property type="project" value="UniProtKB-KW"/>
</dbReference>
<evidence type="ECO:0000313" key="11">
    <source>
        <dbReference type="Proteomes" id="UP000288168"/>
    </source>
</evidence>
<keyword evidence="6" id="KW-0804">Transcription</keyword>
<keyword evidence="7" id="KW-0539">Nucleus</keyword>
<dbReference type="PANTHER" id="PTHR47782:SF7">
    <property type="entry name" value="PROTEIN STB5"/>
    <property type="match status" value="1"/>
</dbReference>